<keyword evidence="1" id="KW-0812">Transmembrane</keyword>
<feature type="transmembrane region" description="Helical" evidence="1">
    <location>
        <begin position="22"/>
        <end position="43"/>
    </location>
</feature>
<name>A0AAD5TTX6_9FUNG</name>
<comment type="caution">
    <text evidence="2">The sequence shown here is derived from an EMBL/GenBank/DDBJ whole genome shotgun (WGS) entry which is preliminary data.</text>
</comment>
<dbReference type="EMBL" id="JADGJW010001475">
    <property type="protein sequence ID" value="KAJ3203112.1"/>
    <property type="molecule type" value="Genomic_DNA"/>
</dbReference>
<reference evidence="2" key="1">
    <citation type="submission" date="2020-05" db="EMBL/GenBank/DDBJ databases">
        <title>Phylogenomic resolution of chytrid fungi.</title>
        <authorList>
            <person name="Stajich J.E."/>
            <person name="Amses K."/>
            <person name="Simmons R."/>
            <person name="Seto K."/>
            <person name="Myers J."/>
            <person name="Bonds A."/>
            <person name="Quandt C.A."/>
            <person name="Barry K."/>
            <person name="Liu P."/>
            <person name="Grigoriev I."/>
            <person name="Longcore J.E."/>
            <person name="James T.Y."/>
        </authorList>
    </citation>
    <scope>NUCLEOTIDE SEQUENCE</scope>
    <source>
        <strain evidence="2">JEL0476</strain>
    </source>
</reference>
<evidence type="ECO:0000256" key="1">
    <source>
        <dbReference type="SAM" id="Phobius"/>
    </source>
</evidence>
<accession>A0AAD5TTX6</accession>
<evidence type="ECO:0000313" key="3">
    <source>
        <dbReference type="Proteomes" id="UP001211065"/>
    </source>
</evidence>
<protein>
    <recommendedName>
        <fullName evidence="4">Sugar phosphate transporter domain-containing protein</fullName>
    </recommendedName>
</protein>
<keyword evidence="1" id="KW-0472">Membrane</keyword>
<evidence type="ECO:0000313" key="2">
    <source>
        <dbReference type="EMBL" id="KAJ3203112.1"/>
    </source>
</evidence>
<organism evidence="2 3">
    <name type="scientific">Clydaea vesicula</name>
    <dbReference type="NCBI Taxonomy" id="447962"/>
    <lineage>
        <taxon>Eukaryota</taxon>
        <taxon>Fungi</taxon>
        <taxon>Fungi incertae sedis</taxon>
        <taxon>Chytridiomycota</taxon>
        <taxon>Chytridiomycota incertae sedis</taxon>
        <taxon>Chytridiomycetes</taxon>
        <taxon>Lobulomycetales</taxon>
        <taxon>Lobulomycetaceae</taxon>
        <taxon>Clydaea</taxon>
    </lineage>
</organism>
<gene>
    <name evidence="2" type="ORF">HK099_001611</name>
</gene>
<evidence type="ECO:0008006" key="4">
    <source>
        <dbReference type="Google" id="ProtNLM"/>
    </source>
</evidence>
<sequence>MIGALNKLPVTILGLVLFEDQVTLPGICGIILAFFAGLIYTFAKNAEAATQQDLLTNLSFSKTFNYKKVELNNLLVKNDFKININSDKISDGKFGEKFVGFTTS</sequence>
<dbReference type="AlphaFoldDB" id="A0AAD5TTX6"/>
<dbReference type="Proteomes" id="UP001211065">
    <property type="component" value="Unassembled WGS sequence"/>
</dbReference>
<keyword evidence="3" id="KW-1185">Reference proteome</keyword>
<proteinExistence type="predicted"/>
<keyword evidence="1" id="KW-1133">Transmembrane helix</keyword>
<feature type="non-terminal residue" evidence="2">
    <location>
        <position position="1"/>
    </location>
</feature>